<reference evidence="3" key="1">
    <citation type="submission" date="2009-10" db="EMBL/GenBank/DDBJ databases">
        <title>Diversity of trophic interactions inside an arsenic-rich microbial ecosystem.</title>
        <authorList>
            <person name="Bertin P.N."/>
            <person name="Heinrich-Salmeron A."/>
            <person name="Pelletier E."/>
            <person name="Goulhen-Chollet F."/>
            <person name="Arsene-Ploetze F."/>
            <person name="Gallien S."/>
            <person name="Calteau A."/>
            <person name="Vallenet D."/>
            <person name="Casiot C."/>
            <person name="Chane-Woon-Ming B."/>
            <person name="Giloteaux L."/>
            <person name="Barakat M."/>
            <person name="Bonnefoy V."/>
            <person name="Bruneel O."/>
            <person name="Chandler M."/>
            <person name="Cleiss J."/>
            <person name="Duran R."/>
            <person name="Elbaz-Poulichet F."/>
            <person name="Fonknechten N."/>
            <person name="Lauga B."/>
            <person name="Mornico D."/>
            <person name="Ortet P."/>
            <person name="Schaeffer C."/>
            <person name="Siguier P."/>
            <person name="Alexander Thil Smith A."/>
            <person name="Van Dorsselaer A."/>
            <person name="Weissenbach J."/>
            <person name="Medigue C."/>
            <person name="Le Paslier D."/>
        </authorList>
    </citation>
    <scope>NUCLEOTIDE SEQUENCE</scope>
</reference>
<proteinExistence type="inferred from homology"/>
<accession>E6QCS3</accession>
<evidence type="ECO:0000256" key="2">
    <source>
        <dbReference type="ARBA" id="ARBA00023186"/>
    </source>
</evidence>
<dbReference type="GO" id="GO:0016151">
    <property type="term" value="F:nickel cation binding"/>
    <property type="evidence" value="ECO:0007669"/>
    <property type="project" value="InterPro"/>
</dbReference>
<dbReference type="PANTHER" id="PTHR33643">
    <property type="entry name" value="UREASE ACCESSORY PROTEIN D"/>
    <property type="match status" value="1"/>
</dbReference>
<protein>
    <submittedName>
        <fullName evidence="3">Urease accessory protein</fullName>
    </submittedName>
</protein>
<dbReference type="HAMAP" id="MF_01384">
    <property type="entry name" value="UreD"/>
    <property type="match status" value="1"/>
</dbReference>
<name>E6QCS3_9ZZZZ</name>
<evidence type="ECO:0000313" key="3">
    <source>
        <dbReference type="EMBL" id="CBI04999.1"/>
    </source>
</evidence>
<dbReference type="InterPro" id="IPR002669">
    <property type="entry name" value="UreD"/>
</dbReference>
<gene>
    <name evidence="3" type="primary">ureD</name>
    <name evidence="3" type="ORF">CARN5_1500</name>
</gene>
<comment type="similarity">
    <text evidence="1">Belongs to the UreD family.</text>
</comment>
<organism evidence="3">
    <name type="scientific">mine drainage metagenome</name>
    <dbReference type="NCBI Taxonomy" id="410659"/>
    <lineage>
        <taxon>unclassified sequences</taxon>
        <taxon>metagenomes</taxon>
        <taxon>ecological metagenomes</taxon>
    </lineage>
</organism>
<dbReference type="Pfam" id="PF01774">
    <property type="entry name" value="UreD"/>
    <property type="match status" value="1"/>
</dbReference>
<dbReference type="AlphaFoldDB" id="E6QCS3"/>
<sequence>MLRRQEAVLPLAFQRPLYPEGPEVCHGIILHPPGGVANDDQLHIHVDLAEEAHVLLTSPGATKVYRSTTNAYQTMKITVGTDACLEWLPQETILFDGAYWHQQSRIELDAKGFWLGWEITRFGRSASGERFSRGCWKSTTEVWRKGCPLWIDRQRLDGGSGLLDSPFGLNGDAVMATLAWVGAPVDRELVDACRLWWRSRDWEGDAGVTRLECGMTARYRGSSTANARAWFVAIWDILRRQFLHRPACSPRVWSS</sequence>
<comment type="caution">
    <text evidence="3">The sequence shown here is derived from an EMBL/GenBank/DDBJ whole genome shotgun (WGS) entry which is preliminary data.</text>
</comment>
<evidence type="ECO:0000256" key="1">
    <source>
        <dbReference type="ARBA" id="ARBA00007177"/>
    </source>
</evidence>
<keyword evidence="2" id="KW-0143">Chaperone</keyword>
<dbReference type="PANTHER" id="PTHR33643:SF1">
    <property type="entry name" value="UREASE ACCESSORY PROTEIN D"/>
    <property type="match status" value="1"/>
</dbReference>
<dbReference type="EMBL" id="CABP01000092">
    <property type="protein sequence ID" value="CBI04999.1"/>
    <property type="molecule type" value="Genomic_DNA"/>
</dbReference>